<dbReference type="OrthoDB" id="8878585at2"/>
<dbReference type="Proteomes" id="UP000269438">
    <property type="component" value="Unassembled WGS sequence"/>
</dbReference>
<dbReference type="Gene3D" id="3.40.50.2000">
    <property type="entry name" value="Glycogen Phosphorylase B"/>
    <property type="match status" value="2"/>
</dbReference>
<evidence type="ECO:0000256" key="2">
    <source>
        <dbReference type="ARBA" id="ARBA00022679"/>
    </source>
</evidence>
<protein>
    <submittedName>
        <fullName evidence="5">Glycosyltransferase</fullName>
    </submittedName>
</protein>
<evidence type="ECO:0000313" key="5">
    <source>
        <dbReference type="EMBL" id="RLP83676.1"/>
    </source>
</evidence>
<evidence type="ECO:0000259" key="3">
    <source>
        <dbReference type="Pfam" id="PF00534"/>
    </source>
</evidence>
<dbReference type="PANTHER" id="PTHR12526">
    <property type="entry name" value="GLYCOSYLTRANSFERASE"/>
    <property type="match status" value="1"/>
</dbReference>
<dbReference type="CDD" id="cd03801">
    <property type="entry name" value="GT4_PimA-like"/>
    <property type="match status" value="1"/>
</dbReference>
<feature type="domain" description="Glycosyl transferase family 1" evidence="3">
    <location>
        <begin position="196"/>
        <end position="332"/>
    </location>
</feature>
<keyword evidence="6" id="KW-1185">Reference proteome</keyword>
<evidence type="ECO:0000313" key="6">
    <source>
        <dbReference type="Proteomes" id="UP000269438"/>
    </source>
</evidence>
<dbReference type="GO" id="GO:0016757">
    <property type="term" value="F:glycosyltransferase activity"/>
    <property type="evidence" value="ECO:0007669"/>
    <property type="project" value="UniProtKB-KW"/>
</dbReference>
<evidence type="ECO:0000256" key="1">
    <source>
        <dbReference type="ARBA" id="ARBA00022676"/>
    </source>
</evidence>
<dbReference type="Pfam" id="PF13439">
    <property type="entry name" value="Glyco_transf_4"/>
    <property type="match status" value="1"/>
</dbReference>
<feature type="domain" description="Glycosyltransferase subfamily 4-like N-terminal" evidence="4">
    <location>
        <begin position="38"/>
        <end position="181"/>
    </location>
</feature>
<keyword evidence="1" id="KW-0328">Glycosyltransferase</keyword>
<dbReference type="AlphaFoldDB" id="A0A3L7ATB7"/>
<organism evidence="5 6">
    <name type="scientific">Mycetocola lacteus</name>
    <dbReference type="NCBI Taxonomy" id="76637"/>
    <lineage>
        <taxon>Bacteria</taxon>
        <taxon>Bacillati</taxon>
        <taxon>Actinomycetota</taxon>
        <taxon>Actinomycetes</taxon>
        <taxon>Micrococcales</taxon>
        <taxon>Microbacteriaceae</taxon>
        <taxon>Mycetocola</taxon>
    </lineage>
</organism>
<dbReference type="Pfam" id="PF00534">
    <property type="entry name" value="Glycos_transf_1"/>
    <property type="match status" value="1"/>
</dbReference>
<dbReference type="EMBL" id="RCUY01000002">
    <property type="protein sequence ID" value="RLP83676.1"/>
    <property type="molecule type" value="Genomic_DNA"/>
</dbReference>
<evidence type="ECO:0000259" key="4">
    <source>
        <dbReference type="Pfam" id="PF13439"/>
    </source>
</evidence>
<accession>A0A3L7ATB7</accession>
<reference evidence="5 6" key="1">
    <citation type="submission" date="2018-10" db="EMBL/GenBank/DDBJ databases">
        <authorList>
            <person name="Li J."/>
        </authorList>
    </citation>
    <scope>NUCLEOTIDE SEQUENCE [LARGE SCALE GENOMIC DNA]</scope>
    <source>
        <strain evidence="5 6">JCM 11654</strain>
    </source>
</reference>
<name>A0A3L7ATB7_9MICO</name>
<proteinExistence type="predicted"/>
<dbReference type="InterPro" id="IPR028098">
    <property type="entry name" value="Glyco_trans_4-like_N"/>
</dbReference>
<sequence length="371" mass="40600">MVARRNTGIVFVHSSNEMYGADRILLQVLESIPQTRHGDITVLVPDDVTPAEHSLVAELESRSIASRVGPLPIVRRKYLTPRGLIGLLERMRQLDKTLRELSAEIVYVSTSAGLLAAPIARARTKAVIILHVQEIWAGGMGLLMGALSRYTHHVVAISEASRRSLKLVRSASVEVILNAVNDPISPRRQPGAANLRFLMASRWNSWKGHGTLLHAWKAANEPGELVIAGGPPELGTAVDVPKLVHDLGIESSVRIVGETSDLTGLIDEAHFVLMPSDEPEPFGLVSIEAFARGRAVIASRAGGLADIITDKETGRFFERMNADELATVLAELNATDAVEMGARARSQYESEYTPERFAERFQQLWTRVGMQ</sequence>
<dbReference type="SUPFAM" id="SSF53756">
    <property type="entry name" value="UDP-Glycosyltransferase/glycogen phosphorylase"/>
    <property type="match status" value="1"/>
</dbReference>
<dbReference type="InterPro" id="IPR001296">
    <property type="entry name" value="Glyco_trans_1"/>
</dbReference>
<comment type="caution">
    <text evidence="5">The sequence shown here is derived from an EMBL/GenBank/DDBJ whole genome shotgun (WGS) entry which is preliminary data.</text>
</comment>
<gene>
    <name evidence="5" type="ORF">D9V34_02340</name>
</gene>
<keyword evidence="2 5" id="KW-0808">Transferase</keyword>